<dbReference type="AlphaFoldDB" id="A0A328D219"/>
<keyword evidence="6 7" id="KW-0472">Membrane</keyword>
<name>A0A328D219_9ASTE</name>
<comment type="subcellular location">
    <subcellularLocation>
        <location evidence="1">Endoplasmic reticulum membrane</location>
    </subcellularLocation>
</comment>
<evidence type="ECO:0000256" key="3">
    <source>
        <dbReference type="ARBA" id="ARBA00022692"/>
    </source>
</evidence>
<evidence type="ECO:0000313" key="9">
    <source>
        <dbReference type="Proteomes" id="UP000249390"/>
    </source>
</evidence>
<comment type="similarity">
    <text evidence="2">Belongs to the ERG2 family.</text>
</comment>
<keyword evidence="4" id="KW-0256">Endoplasmic reticulum</keyword>
<dbReference type="InterPro" id="IPR006716">
    <property type="entry name" value="ERG2_sigma1_rcpt-like"/>
</dbReference>
<dbReference type="PANTHER" id="PTHR10868">
    <property type="entry name" value="SIGMA 1-TYPE OPIOID RECEPTOR-RELATED"/>
    <property type="match status" value="1"/>
</dbReference>
<dbReference type="Proteomes" id="UP000249390">
    <property type="component" value="Unassembled WGS sequence"/>
</dbReference>
<organism evidence="8 9">
    <name type="scientific">Cuscuta australis</name>
    <dbReference type="NCBI Taxonomy" id="267555"/>
    <lineage>
        <taxon>Eukaryota</taxon>
        <taxon>Viridiplantae</taxon>
        <taxon>Streptophyta</taxon>
        <taxon>Embryophyta</taxon>
        <taxon>Tracheophyta</taxon>
        <taxon>Spermatophyta</taxon>
        <taxon>Magnoliopsida</taxon>
        <taxon>eudicotyledons</taxon>
        <taxon>Gunneridae</taxon>
        <taxon>Pentapetalae</taxon>
        <taxon>asterids</taxon>
        <taxon>lamiids</taxon>
        <taxon>Solanales</taxon>
        <taxon>Convolvulaceae</taxon>
        <taxon>Cuscuteae</taxon>
        <taxon>Cuscuta</taxon>
        <taxon>Cuscuta subgen. Grammica</taxon>
        <taxon>Cuscuta sect. Cleistogrammica</taxon>
    </lineage>
</organism>
<keyword evidence="5 7" id="KW-1133">Transmembrane helix</keyword>
<protein>
    <submittedName>
        <fullName evidence="8">Uncharacterized protein</fullName>
    </submittedName>
</protein>
<proteinExistence type="inferred from homology"/>
<accession>A0A328D219</accession>
<dbReference type="GO" id="GO:0005789">
    <property type="term" value="C:endoplasmic reticulum membrane"/>
    <property type="evidence" value="ECO:0007669"/>
    <property type="project" value="UniProtKB-SubCell"/>
</dbReference>
<gene>
    <name evidence="8" type="ORF">DM860_002417</name>
</gene>
<dbReference type="PANTHER" id="PTHR10868:SF1">
    <property type="entry name" value="SIGMA NON-OPIOID INTRACELLULAR RECEPTOR 1"/>
    <property type="match status" value="1"/>
</dbReference>
<evidence type="ECO:0000256" key="6">
    <source>
        <dbReference type="ARBA" id="ARBA00023136"/>
    </source>
</evidence>
<dbReference type="Pfam" id="PF04622">
    <property type="entry name" value="ERG2_Sigma1R"/>
    <property type="match status" value="1"/>
</dbReference>
<keyword evidence="9" id="KW-1185">Reference proteome</keyword>
<evidence type="ECO:0000256" key="2">
    <source>
        <dbReference type="ARBA" id="ARBA00007141"/>
    </source>
</evidence>
<evidence type="ECO:0000256" key="4">
    <source>
        <dbReference type="ARBA" id="ARBA00022824"/>
    </source>
</evidence>
<evidence type="ECO:0000313" key="8">
    <source>
        <dbReference type="EMBL" id="RAL38439.1"/>
    </source>
</evidence>
<comment type="caution">
    <text evidence="8">The sequence shown here is derived from an EMBL/GenBank/DDBJ whole genome shotgun (WGS) entry which is preliminary data.</text>
</comment>
<sequence length="353" mass="39600">MKNTPTTPTTSSNSSSTTVESEARESCYFPGCRKDANCNCRICIASMSAAFDLMTENVQRSTLTKISAVKRRHLPRSPVRFNSSSFSTPDSCSGKSGSFSLELDSGSGLRVHDTKKMKEKSLGFGVLMMRLLFGLGLVLWFEFGVSPMLFGILGPELSPEFVTNLGEKSLGFNDFKERLNFLKSEMQSLVEEEVSNCSSANSMWKVDQEGLILNSRCTLYKSLTEEVAIWGWPLQTAGFLTAAYCSRSFTLLSGRLTEWKNGEMGYSIRSVNSSWTQGRWSSSAVQLDPNTWVLEYSEFPIRENTKLVSAFLEFLKFKIAKVLKRLERKFWLSSLVTRSHVHDLGARSFRVPT</sequence>
<evidence type="ECO:0000256" key="7">
    <source>
        <dbReference type="SAM" id="Phobius"/>
    </source>
</evidence>
<evidence type="ECO:0000256" key="5">
    <source>
        <dbReference type="ARBA" id="ARBA00022989"/>
    </source>
</evidence>
<reference evidence="8 9" key="1">
    <citation type="submission" date="2018-06" db="EMBL/GenBank/DDBJ databases">
        <title>The Genome of Cuscuta australis (Dodder) Provides Insight into the Evolution of Plant Parasitism.</title>
        <authorList>
            <person name="Liu H."/>
        </authorList>
    </citation>
    <scope>NUCLEOTIDE SEQUENCE [LARGE SCALE GENOMIC DNA]</scope>
    <source>
        <strain evidence="9">cv. Yunnan</strain>
        <tissue evidence="8">Vines</tissue>
    </source>
</reference>
<dbReference type="EMBL" id="NQVE01000209">
    <property type="protein sequence ID" value="RAL38439.1"/>
    <property type="molecule type" value="Genomic_DNA"/>
</dbReference>
<keyword evidence="3 7" id="KW-0812">Transmembrane</keyword>
<feature type="transmembrane region" description="Helical" evidence="7">
    <location>
        <begin position="122"/>
        <end position="141"/>
    </location>
</feature>
<evidence type="ECO:0000256" key="1">
    <source>
        <dbReference type="ARBA" id="ARBA00004586"/>
    </source>
</evidence>